<name>A0A5D3B8T4_9TREE</name>
<evidence type="ECO:0000313" key="2">
    <source>
        <dbReference type="EMBL" id="TYJ59089.1"/>
    </source>
</evidence>
<feature type="region of interest" description="Disordered" evidence="1">
    <location>
        <begin position="1"/>
        <end position="61"/>
    </location>
</feature>
<evidence type="ECO:0000256" key="1">
    <source>
        <dbReference type="SAM" id="MobiDB-lite"/>
    </source>
</evidence>
<comment type="caution">
    <text evidence="2">The sequence shown here is derived from an EMBL/GenBank/DDBJ whole genome shotgun (WGS) entry which is preliminary data.</text>
</comment>
<dbReference type="AlphaFoldDB" id="A0A5D3B8T4"/>
<accession>A0A5D3B8T4</accession>
<organism evidence="2 3">
    <name type="scientific">Cryptococcus floricola</name>
    <dbReference type="NCBI Taxonomy" id="2591691"/>
    <lineage>
        <taxon>Eukaryota</taxon>
        <taxon>Fungi</taxon>
        <taxon>Dikarya</taxon>
        <taxon>Basidiomycota</taxon>
        <taxon>Agaricomycotina</taxon>
        <taxon>Tremellomycetes</taxon>
        <taxon>Tremellales</taxon>
        <taxon>Cryptococcaceae</taxon>
        <taxon>Cryptococcus</taxon>
    </lineage>
</organism>
<proteinExistence type="predicted"/>
<dbReference type="Proteomes" id="UP000322245">
    <property type="component" value="Unassembled WGS sequence"/>
</dbReference>
<keyword evidence="3" id="KW-1185">Reference proteome</keyword>
<dbReference type="EMBL" id="NIDF01000001">
    <property type="protein sequence ID" value="TYJ59089.1"/>
    <property type="molecule type" value="Genomic_DNA"/>
</dbReference>
<feature type="compositionally biased region" description="Basic and acidic residues" evidence="1">
    <location>
        <begin position="38"/>
        <end position="52"/>
    </location>
</feature>
<reference evidence="2 3" key="1">
    <citation type="submission" date="2017-05" db="EMBL/GenBank/DDBJ databases">
        <title>The Genome Sequence of Tsuchiyaea wingfieldii DSM 27421.</title>
        <authorList>
            <person name="Cuomo C."/>
            <person name="Passer A."/>
            <person name="Billmyre B."/>
            <person name="Heitman J."/>
        </authorList>
    </citation>
    <scope>NUCLEOTIDE SEQUENCE [LARGE SCALE GENOMIC DNA]</scope>
    <source>
        <strain evidence="2 3">DSM 27421</strain>
    </source>
</reference>
<gene>
    <name evidence="2" type="ORF">B9479_000078</name>
</gene>
<protein>
    <submittedName>
        <fullName evidence="2">Uncharacterized protein</fullName>
    </submittedName>
</protein>
<evidence type="ECO:0000313" key="3">
    <source>
        <dbReference type="Proteomes" id="UP000322245"/>
    </source>
</evidence>
<sequence>MGRDKPLNQHKTKKEKMAEKKQAKAIATREMQAKPGKTKIEGSEQKKAKASEPEVQVNVSK</sequence>